<dbReference type="Pfam" id="PF12580">
    <property type="entry name" value="TPPII"/>
    <property type="match status" value="1"/>
</dbReference>
<dbReference type="FunFam" id="2.20.25.690:FF:000001">
    <property type="entry name" value="Tripeptidyl-peptidase 2"/>
    <property type="match status" value="1"/>
</dbReference>
<dbReference type="InterPro" id="IPR015500">
    <property type="entry name" value="Peptidase_S8_subtilisin-rel"/>
</dbReference>
<comment type="similarity">
    <text evidence="2 8">Belongs to the peptidase S8 family.</text>
</comment>
<evidence type="ECO:0000256" key="8">
    <source>
        <dbReference type="PROSITE-ProRule" id="PRU01240"/>
    </source>
</evidence>
<feature type="domain" description="Tripeptidyl-peptidase II galactose-binding" evidence="12">
    <location>
        <begin position="694"/>
        <end position="778"/>
    </location>
</feature>
<dbReference type="CDD" id="cd04857">
    <property type="entry name" value="Peptidases_S8_Tripeptidyl_Aminopeptidase_II"/>
    <property type="match status" value="1"/>
</dbReference>
<evidence type="ECO:0000256" key="7">
    <source>
        <dbReference type="ARBA" id="ARBA00022825"/>
    </source>
</evidence>
<dbReference type="Proteomes" id="UP001165190">
    <property type="component" value="Unassembled WGS sequence"/>
</dbReference>
<keyword evidence="5 8" id="KW-0645">Protease</keyword>
<evidence type="ECO:0000259" key="11">
    <source>
        <dbReference type="Pfam" id="PF21223"/>
    </source>
</evidence>
<dbReference type="InterPro" id="IPR050131">
    <property type="entry name" value="Peptidase_S8_subtilisin-like"/>
</dbReference>
<evidence type="ECO:0000256" key="5">
    <source>
        <dbReference type="ARBA" id="ARBA00022670"/>
    </source>
</evidence>
<dbReference type="PANTHER" id="PTHR43806">
    <property type="entry name" value="PEPTIDASE S8"/>
    <property type="match status" value="1"/>
</dbReference>
<feature type="domain" description="Peptidase S8/S53" evidence="9">
    <location>
        <begin position="59"/>
        <end position="525"/>
    </location>
</feature>
<dbReference type="InterPro" id="IPR034051">
    <property type="entry name" value="TPP_II_domain"/>
</dbReference>
<evidence type="ECO:0000259" key="9">
    <source>
        <dbReference type="Pfam" id="PF00082"/>
    </source>
</evidence>
<accession>A0A9W7JDM4</accession>
<dbReference type="EMBL" id="BSYR01000058">
    <property type="protein sequence ID" value="GMJ10888.1"/>
    <property type="molecule type" value="Genomic_DNA"/>
</dbReference>
<dbReference type="OrthoDB" id="10256524at2759"/>
<dbReference type="Gene3D" id="3.40.50.200">
    <property type="entry name" value="Peptidase S8/S53 domain"/>
    <property type="match status" value="1"/>
</dbReference>
<dbReference type="GO" id="GO:0005829">
    <property type="term" value="C:cytosol"/>
    <property type="evidence" value="ECO:0007669"/>
    <property type="project" value="TreeGrafter"/>
</dbReference>
<dbReference type="InterPro" id="IPR048383">
    <property type="entry name" value="TPPII_Ig-like-1"/>
</dbReference>
<organism evidence="13 14">
    <name type="scientific">Hibiscus trionum</name>
    <name type="common">Flower of an hour</name>
    <dbReference type="NCBI Taxonomy" id="183268"/>
    <lineage>
        <taxon>Eukaryota</taxon>
        <taxon>Viridiplantae</taxon>
        <taxon>Streptophyta</taxon>
        <taxon>Embryophyta</taxon>
        <taxon>Tracheophyta</taxon>
        <taxon>Spermatophyta</taxon>
        <taxon>Magnoliopsida</taxon>
        <taxon>eudicotyledons</taxon>
        <taxon>Gunneridae</taxon>
        <taxon>Pentapetalae</taxon>
        <taxon>rosids</taxon>
        <taxon>malvids</taxon>
        <taxon>Malvales</taxon>
        <taxon>Malvaceae</taxon>
        <taxon>Malvoideae</taxon>
        <taxon>Hibiscus</taxon>
    </lineage>
</organism>
<dbReference type="GO" id="GO:0004252">
    <property type="term" value="F:serine-type endopeptidase activity"/>
    <property type="evidence" value="ECO:0007669"/>
    <property type="project" value="UniProtKB-UniRule"/>
</dbReference>
<dbReference type="InterPro" id="IPR048384">
    <property type="entry name" value="TPPII_GBD"/>
</dbReference>
<dbReference type="GO" id="GO:0004177">
    <property type="term" value="F:aminopeptidase activity"/>
    <property type="evidence" value="ECO:0007669"/>
    <property type="project" value="UniProtKB-KW"/>
</dbReference>
<keyword evidence="6 8" id="KW-0378">Hydrolase</keyword>
<dbReference type="Pfam" id="PF21316">
    <property type="entry name" value="TPPII_GBD"/>
    <property type="match status" value="1"/>
</dbReference>
<dbReference type="EC" id="3.4.14.10" evidence="3"/>
<feature type="active site" description="Charge relay system" evidence="8">
    <location>
        <position position="294"/>
    </location>
</feature>
<evidence type="ECO:0000256" key="1">
    <source>
        <dbReference type="ARBA" id="ARBA00001910"/>
    </source>
</evidence>
<feature type="domain" description="Tripeptidyl peptidase II second Ig-like" evidence="10">
    <location>
        <begin position="820"/>
        <end position="1005"/>
    </location>
</feature>
<evidence type="ECO:0000256" key="6">
    <source>
        <dbReference type="ARBA" id="ARBA00022801"/>
    </source>
</evidence>
<dbReference type="Gene3D" id="1.25.40.710">
    <property type="match status" value="1"/>
</dbReference>
<feature type="active site" description="Charge relay system" evidence="8">
    <location>
        <position position="480"/>
    </location>
</feature>
<dbReference type="Gene3D" id="2.60.40.3170">
    <property type="match status" value="1"/>
</dbReference>
<keyword evidence="14" id="KW-1185">Reference proteome</keyword>
<dbReference type="PANTHER" id="PTHR43806:SF14">
    <property type="entry name" value="TRIPEPTIDYL-PEPTIDASE 2"/>
    <property type="match status" value="1"/>
</dbReference>
<evidence type="ECO:0000313" key="13">
    <source>
        <dbReference type="EMBL" id="GMJ10888.1"/>
    </source>
</evidence>
<dbReference type="InterPro" id="IPR023828">
    <property type="entry name" value="Peptidase_S8_Ser-AS"/>
</dbReference>
<keyword evidence="7 8" id="KW-0720">Serine protease</keyword>
<comment type="caution">
    <text evidence="13">The sequence shown here is derived from an EMBL/GenBank/DDBJ whole genome shotgun (WGS) entry which is preliminary data.</text>
</comment>
<comment type="catalytic activity">
    <reaction evidence="1">
        <text>Release of an N-terminal tripeptide from a polypeptide.</text>
        <dbReference type="EC" id="3.4.14.10"/>
    </reaction>
</comment>
<dbReference type="Gene3D" id="2.20.25.690">
    <property type="match status" value="1"/>
</dbReference>
<dbReference type="InterPro" id="IPR046940">
    <property type="entry name" value="TPPII_Ig-like_sf"/>
</dbReference>
<gene>
    <name evidence="13" type="ORF">HRI_004758000</name>
</gene>
<sequence length="1282" mass="141056">MPCSSIETSNQLCGGGDGGEVNGRLHNFKLNQSTFLASLMPKKEIGADRFIRSHPHYDGRGALIAIFDSGVDPAAAGLQITSDGKPKILDVIDCSGSGDVDTSKVVKADGDGRICGASGASLVVNSSWKNPSGEWHLGYKLVYELFTDTLTKRLKKERKKWDEKNQEEIAKAVLHLDEFDQKHTNLEDPKLKRAREDLQDRIDFLRKQGDSYDDKGPVIDAVVWHDGDLWRVALDTQSLHDDPECGKLADFVPLTNYRIEHKYGIFSKLDACTFVVNVYDEGNILSIVTDCSPHATHVAGIATAFHPEEPLLNGVAPGAQLISCKIGDARLGSMETGTGLTRALIAAVEHKCDLINMSYGEPTLLPDYGRFVDLVNEVVNKYRLTFVSSAGNSGPALNTVGAPGGTSSSIIGVGAYVSPAMAAGAHSVVDPPPEGLEYTWSSRGPTADGDLGVCISAPGGAVAPVPTWTLQARMLMNGTSMASPSACGGIALLISAMKAEGIPVSPYSIRKALENTSIPVGGLPQDKLTTGQGLMQVDLAYEYIQKSRHLSCVFYQIKVNRSGKSTPTSRGIYLREATACQQSTEWAVQVEPKFHDDASKLEEMVPFEECIELRSSDNAIVRAPEFLLLTNNGRTFNIVVDPTHLGDGLHYYEVYGIDCKAPWRGPLFRIPITITKPKAVLNRPPLVSFSKMSFLPGHIERRYIEVPLGASWVEATMRTYGFDTSRRFYVDTVQICPLKRPIKWESAVTFSSPTAKSFAFSVVGGQTMELAIAQFWSSGMGSHESAIVDFEIVFHGIGVNRTEVVLDGSEAPIRIEAEALLASEKLAPTATLNKIRVPYRPSEAKLCTLPTSRDTLPSGKQILALTLTYHFKLEDGAEVKPHIPLLNNRIYDTKFESQFYMISDTNKRIYAVGDCYPKYSKLPKGEYTLQLYLRHDNVQYLEKMKQLVPFLERKLEKDIIPLNFFSEPDGPVMGNGTFKSSVLVPGKMESFYISPPNKDKLPKSCSQGSLLVGAISHGKLSYVEEGENPQKNPVSYQISYVVPPSKIDEDKGKSSSASTKSVGERLEEEVRDAKIKVFGSLKQDTDEDQSEWEKLAQSLKSEYPKYTPLLAKILESLLSRSNTGGKIDHYEEVISAANEVVGSINIDELAKFFSLKSDPEDEGAEKIKKKMETTRDQLAEALYQKGLALAGIESIKGEKSGGSDIQSDLFEENFKELTKWARGRLGTALKVLNGMIHDDGEPAKKKLYELKLSLLDDIGWTHLSTYERQWMHVRFPPSLPLF</sequence>
<evidence type="ECO:0000256" key="2">
    <source>
        <dbReference type="ARBA" id="ARBA00011073"/>
    </source>
</evidence>
<dbReference type="GO" id="GO:0008240">
    <property type="term" value="F:tripeptidyl-peptidase activity"/>
    <property type="evidence" value="ECO:0007669"/>
    <property type="project" value="UniProtKB-EC"/>
</dbReference>
<dbReference type="PRINTS" id="PR00723">
    <property type="entry name" value="SUBTILISIN"/>
</dbReference>
<dbReference type="FunFam" id="3.40.50.200:FF:000013">
    <property type="entry name" value="Tripeptidyl-peptidase 2 homolog"/>
    <property type="match status" value="1"/>
</dbReference>
<reference evidence="13" key="1">
    <citation type="submission" date="2023-05" db="EMBL/GenBank/DDBJ databases">
        <title>Genome and transcriptome analyses reveal genes involved in the formation of fine ridges on petal epidermal cells in Hibiscus trionum.</title>
        <authorList>
            <person name="Koshimizu S."/>
            <person name="Masuda S."/>
            <person name="Ishii T."/>
            <person name="Shirasu K."/>
            <person name="Hoshino A."/>
            <person name="Arita M."/>
        </authorList>
    </citation>
    <scope>NUCLEOTIDE SEQUENCE</scope>
    <source>
        <strain evidence="13">Hamamatsu line</strain>
    </source>
</reference>
<dbReference type="InterPro" id="IPR036852">
    <property type="entry name" value="Peptidase_S8/S53_dom_sf"/>
</dbReference>
<name>A0A9W7JDM4_HIBTR</name>
<evidence type="ECO:0000259" key="12">
    <source>
        <dbReference type="Pfam" id="PF21316"/>
    </source>
</evidence>
<dbReference type="FunFam" id="2.60.40.3170:FF:000002">
    <property type="entry name" value="Tripeptidyl-peptidase 2"/>
    <property type="match status" value="1"/>
</dbReference>
<evidence type="ECO:0000256" key="3">
    <source>
        <dbReference type="ARBA" id="ARBA00012462"/>
    </source>
</evidence>
<dbReference type="PROSITE" id="PS51892">
    <property type="entry name" value="SUBTILASE"/>
    <property type="match status" value="1"/>
</dbReference>
<protein>
    <recommendedName>
        <fullName evidence="3">tripeptidyl-peptidase II</fullName>
        <ecNumber evidence="3">3.4.14.10</ecNumber>
    </recommendedName>
</protein>
<feature type="domain" description="Tripeptidyl-peptidase II first Ig-like" evidence="11">
    <location>
        <begin position="568"/>
        <end position="674"/>
    </location>
</feature>
<dbReference type="InterPro" id="IPR000209">
    <property type="entry name" value="Peptidase_S8/S53_dom"/>
</dbReference>
<keyword evidence="4" id="KW-0031">Aminopeptidase</keyword>
<evidence type="ECO:0000313" key="14">
    <source>
        <dbReference type="Proteomes" id="UP001165190"/>
    </source>
</evidence>
<dbReference type="InterPro" id="IPR046939">
    <property type="entry name" value="TPPII_C_sf"/>
</dbReference>
<feature type="active site" description="Charge relay system" evidence="8">
    <location>
        <position position="68"/>
    </location>
</feature>
<evidence type="ECO:0000256" key="4">
    <source>
        <dbReference type="ARBA" id="ARBA00022438"/>
    </source>
</evidence>
<dbReference type="PROSITE" id="PS00138">
    <property type="entry name" value="SUBTILASE_SER"/>
    <property type="match status" value="1"/>
</dbReference>
<dbReference type="Pfam" id="PF00082">
    <property type="entry name" value="Peptidase_S8"/>
    <property type="match status" value="1"/>
</dbReference>
<dbReference type="InterPro" id="IPR022229">
    <property type="entry name" value="TPPII_Ig-like-2"/>
</dbReference>
<dbReference type="SUPFAM" id="SSF52743">
    <property type="entry name" value="Subtilisin-like"/>
    <property type="match status" value="1"/>
</dbReference>
<evidence type="ECO:0000259" key="10">
    <source>
        <dbReference type="Pfam" id="PF12580"/>
    </source>
</evidence>
<proteinExistence type="inferred from homology"/>
<dbReference type="GO" id="GO:0006508">
    <property type="term" value="P:proteolysis"/>
    <property type="evidence" value="ECO:0007669"/>
    <property type="project" value="UniProtKB-KW"/>
</dbReference>
<dbReference type="Pfam" id="PF21223">
    <property type="entry name" value="TPPII_Ig-like-1"/>
    <property type="match status" value="1"/>
</dbReference>